<dbReference type="Pfam" id="PF13805">
    <property type="entry name" value="Pil1"/>
    <property type="match status" value="2"/>
</dbReference>
<feature type="compositionally biased region" description="Basic and acidic residues" evidence="1">
    <location>
        <begin position="690"/>
        <end position="700"/>
    </location>
</feature>
<feature type="region of interest" description="Disordered" evidence="1">
    <location>
        <begin position="376"/>
        <end position="563"/>
    </location>
</feature>
<feature type="compositionally biased region" description="Low complexity" evidence="1">
    <location>
        <begin position="436"/>
        <end position="454"/>
    </location>
</feature>
<reference evidence="2" key="1">
    <citation type="journal article" date="2020" name="Fungal Divers.">
        <title>Resolving the Mortierellaceae phylogeny through synthesis of multi-gene phylogenetics and phylogenomics.</title>
        <authorList>
            <person name="Vandepol N."/>
            <person name="Liber J."/>
            <person name="Desiro A."/>
            <person name="Na H."/>
            <person name="Kennedy M."/>
            <person name="Barry K."/>
            <person name="Grigoriev I.V."/>
            <person name="Miller A.N."/>
            <person name="O'Donnell K."/>
            <person name="Stajich J.E."/>
            <person name="Bonito G."/>
        </authorList>
    </citation>
    <scope>NUCLEOTIDE SEQUENCE</scope>
    <source>
        <strain evidence="2">MES-2147</strain>
    </source>
</reference>
<dbReference type="PANTHER" id="PTHR31962:SF1">
    <property type="entry name" value="SPHINGOLIPID LONG CHAIN BASE-RESPONSIVE PROTEIN PIL1"/>
    <property type="match status" value="1"/>
</dbReference>
<feature type="compositionally biased region" description="Low complexity" evidence="1">
    <location>
        <begin position="331"/>
        <end position="352"/>
    </location>
</feature>
<dbReference type="Proteomes" id="UP000749646">
    <property type="component" value="Unassembled WGS sequence"/>
</dbReference>
<dbReference type="OrthoDB" id="5599269at2759"/>
<evidence type="ECO:0000256" key="1">
    <source>
        <dbReference type="SAM" id="MobiDB-lite"/>
    </source>
</evidence>
<accession>A0A9P6IMK0</accession>
<dbReference type="InterPro" id="IPR028245">
    <property type="entry name" value="PIL1/LSP1"/>
</dbReference>
<feature type="compositionally biased region" description="Low complexity" evidence="1">
    <location>
        <begin position="510"/>
        <end position="519"/>
    </location>
</feature>
<name>A0A9P6IMK0_9FUNG</name>
<feature type="compositionally biased region" description="Basic and acidic residues" evidence="1">
    <location>
        <begin position="488"/>
        <end position="497"/>
    </location>
</feature>
<proteinExistence type="predicted"/>
<gene>
    <name evidence="2" type="ORF">BGZ65_010529</name>
</gene>
<feature type="region of interest" description="Disordered" evidence="1">
    <location>
        <begin position="136"/>
        <end position="168"/>
    </location>
</feature>
<feature type="region of interest" description="Disordered" evidence="1">
    <location>
        <begin position="586"/>
        <end position="700"/>
    </location>
</feature>
<dbReference type="AlphaFoldDB" id="A0A9P6IMK0"/>
<dbReference type="GO" id="GO:0006897">
    <property type="term" value="P:endocytosis"/>
    <property type="evidence" value="ECO:0007669"/>
    <property type="project" value="TreeGrafter"/>
</dbReference>
<dbReference type="GO" id="GO:0070941">
    <property type="term" value="P:eisosome assembly"/>
    <property type="evidence" value="ECO:0007669"/>
    <property type="project" value="TreeGrafter"/>
</dbReference>
<dbReference type="GO" id="GO:0036286">
    <property type="term" value="C:eisosome filament"/>
    <property type="evidence" value="ECO:0007669"/>
    <property type="project" value="TreeGrafter"/>
</dbReference>
<sequence length="700" mass="75990">MSHLIDPCLRATKIAHGIRRGLDGLSPMSGLVPELRILIQEQKNVFTSMKRAAFEKEEASKHLTIYAKTEGPDITDTLSKISILIQKSANLERVYADSLAQCRELFKEVRVSEDENYAVRKRKLDLEQRLALEKVQYQQQHHHSQQGSTTSLSSDISGSGSSYINTRGPELHGEIHPELKLFRQETMSIENELEDTKRKRIKKATIQQLDALEQWGKGMIVIAHYGRQIMSELDDTPTPAGTHVDDRHATYDGAAKTAYSVKACMDTFKSWASHEPQVLVPDIDLGDFPKDNKQAIDAMLQNLASKTGSDWFELQSPPSSKAPSTRDRSGSDSSVGSAVSASASSPRISMSSAMSTTTTLTYVDGLPVVQIINEIPPTPESEDAPSTNAAAEVTESTAAAATSSSSSSSSSSKTKTTTTTQESTFEDAKAPPTPEPVTATATTTASSSNEEGSALTAMDSTTDAPAAHPSPFISHSSYKPTTAYLPGHGHEPIDGRKSPRSRPHSGEQQHPPFHAAPHPLMMAFSPVKQHQQQQLQQQQQQQQQPYKPMYPPGPPGGADAALMPMPMPMPMPVPVQMPMPMPMSMSMPVPHIPGGSAASSPPDKDGRHSQPITVSFPLRPPSTTPMDQHHLGIVRSASPTLTPISSASPSRLPQNPQHHPRNPQAIVQETTSVVYDGPPPDYAEAAMKPPAEKLDEKRRQ</sequence>
<dbReference type="Gene3D" id="1.20.1270.60">
    <property type="entry name" value="Arfaptin homology (AH) domain/BAR domain"/>
    <property type="match status" value="1"/>
</dbReference>
<feature type="compositionally biased region" description="Polar residues" evidence="1">
    <location>
        <begin position="637"/>
        <end position="652"/>
    </location>
</feature>
<dbReference type="PANTHER" id="PTHR31962">
    <property type="entry name" value="SPHINGOLIPID LONG CHAIN BASE-RESPONSIVE PROTEIN PIL1"/>
    <property type="match status" value="1"/>
</dbReference>
<dbReference type="GO" id="GO:0005886">
    <property type="term" value="C:plasma membrane"/>
    <property type="evidence" value="ECO:0007669"/>
    <property type="project" value="TreeGrafter"/>
</dbReference>
<feature type="compositionally biased region" description="Low complexity" evidence="1">
    <location>
        <begin position="526"/>
        <end position="547"/>
    </location>
</feature>
<evidence type="ECO:0000313" key="3">
    <source>
        <dbReference type="Proteomes" id="UP000749646"/>
    </source>
</evidence>
<comment type="caution">
    <text evidence="2">The sequence shown here is derived from an EMBL/GenBank/DDBJ whole genome shotgun (WGS) entry which is preliminary data.</text>
</comment>
<keyword evidence="3" id="KW-1185">Reference proteome</keyword>
<feature type="compositionally biased region" description="Low complexity" evidence="1">
    <location>
        <begin position="386"/>
        <end position="423"/>
    </location>
</feature>
<dbReference type="EMBL" id="JAAAHW010009530">
    <property type="protein sequence ID" value="KAF9939399.1"/>
    <property type="molecule type" value="Genomic_DNA"/>
</dbReference>
<feature type="compositionally biased region" description="Low complexity" evidence="1">
    <location>
        <begin position="145"/>
        <end position="162"/>
    </location>
</feature>
<feature type="region of interest" description="Disordered" evidence="1">
    <location>
        <begin position="310"/>
        <end position="352"/>
    </location>
</feature>
<evidence type="ECO:0008006" key="4">
    <source>
        <dbReference type="Google" id="ProtNLM"/>
    </source>
</evidence>
<dbReference type="GO" id="GO:0008289">
    <property type="term" value="F:lipid binding"/>
    <property type="evidence" value="ECO:0007669"/>
    <property type="project" value="TreeGrafter"/>
</dbReference>
<evidence type="ECO:0000313" key="2">
    <source>
        <dbReference type="EMBL" id="KAF9939399.1"/>
    </source>
</evidence>
<organism evidence="2 3">
    <name type="scientific">Modicella reniformis</name>
    <dbReference type="NCBI Taxonomy" id="1440133"/>
    <lineage>
        <taxon>Eukaryota</taxon>
        <taxon>Fungi</taxon>
        <taxon>Fungi incertae sedis</taxon>
        <taxon>Mucoromycota</taxon>
        <taxon>Mortierellomycotina</taxon>
        <taxon>Mortierellomycetes</taxon>
        <taxon>Mortierellales</taxon>
        <taxon>Mortierellaceae</taxon>
        <taxon>Modicella</taxon>
    </lineage>
</organism>
<protein>
    <recommendedName>
        <fullName evidence="4">Eisosome component PIL1-domain-containing protein</fullName>
    </recommendedName>
</protein>
<dbReference type="InterPro" id="IPR027267">
    <property type="entry name" value="AH/BAR_dom_sf"/>
</dbReference>